<evidence type="ECO:0000313" key="13">
    <source>
        <dbReference type="Proteomes" id="UP001595478"/>
    </source>
</evidence>
<keyword evidence="5 9" id="KW-0227">DNA damage</keyword>
<dbReference type="Proteomes" id="UP001595478">
    <property type="component" value="Unassembled WGS sequence"/>
</dbReference>
<keyword evidence="7 9" id="KW-0234">DNA repair</keyword>
<dbReference type="RefSeq" id="WP_376918447.1">
    <property type="nucleotide sequence ID" value="NZ_JBHRSW010000004.1"/>
</dbReference>
<dbReference type="PANTHER" id="PTHR11059:SF0">
    <property type="entry name" value="DNA REPAIR PROTEIN RECN"/>
    <property type="match status" value="1"/>
</dbReference>
<keyword evidence="13" id="KW-1185">Reference proteome</keyword>
<keyword evidence="4" id="KW-0547">Nucleotide-binding</keyword>
<comment type="caution">
    <text evidence="12">The sequence shown here is derived from an EMBL/GenBank/DDBJ whole genome shotgun (WGS) entry which is preliminary data.</text>
</comment>
<comment type="function">
    <text evidence="1 9">May be involved in recombinational repair of damaged DNA.</text>
</comment>
<reference evidence="13" key="1">
    <citation type="journal article" date="2019" name="Int. J. Syst. Evol. Microbiol.">
        <title>The Global Catalogue of Microorganisms (GCM) 10K type strain sequencing project: providing services to taxonomists for standard genome sequencing and annotation.</title>
        <authorList>
            <consortium name="The Broad Institute Genomics Platform"/>
            <consortium name="The Broad Institute Genome Sequencing Center for Infectious Disease"/>
            <person name="Wu L."/>
            <person name="Ma J."/>
        </authorList>
    </citation>
    <scope>NUCLEOTIDE SEQUENCE [LARGE SCALE GENOMIC DNA]</scope>
    <source>
        <strain evidence="13">KCTC 52473</strain>
    </source>
</reference>
<feature type="coiled-coil region" evidence="10">
    <location>
        <begin position="332"/>
        <end position="392"/>
    </location>
</feature>
<evidence type="ECO:0000256" key="8">
    <source>
        <dbReference type="ARBA" id="ARBA00033408"/>
    </source>
</evidence>
<dbReference type="PIRSF" id="PIRSF003128">
    <property type="entry name" value="RecN"/>
    <property type="match status" value="1"/>
</dbReference>
<dbReference type="Gene3D" id="3.40.50.300">
    <property type="entry name" value="P-loop containing nucleotide triphosphate hydrolases"/>
    <property type="match status" value="2"/>
</dbReference>
<comment type="similarity">
    <text evidence="2 9">Belongs to the RecN family.</text>
</comment>
<dbReference type="SUPFAM" id="SSF52540">
    <property type="entry name" value="P-loop containing nucleoside triphosphate hydrolases"/>
    <property type="match status" value="2"/>
</dbReference>
<keyword evidence="6" id="KW-0067">ATP-binding</keyword>
<feature type="coiled-coil region" evidence="10">
    <location>
        <begin position="263"/>
        <end position="293"/>
    </location>
</feature>
<evidence type="ECO:0000313" key="12">
    <source>
        <dbReference type="EMBL" id="MFC3120309.1"/>
    </source>
</evidence>
<dbReference type="NCBIfam" id="NF008121">
    <property type="entry name" value="PRK10869.1"/>
    <property type="match status" value="1"/>
</dbReference>
<dbReference type="CDD" id="cd03241">
    <property type="entry name" value="ABC_RecN"/>
    <property type="match status" value="2"/>
</dbReference>
<evidence type="ECO:0000256" key="6">
    <source>
        <dbReference type="ARBA" id="ARBA00022840"/>
    </source>
</evidence>
<evidence type="ECO:0000256" key="2">
    <source>
        <dbReference type="ARBA" id="ARBA00009441"/>
    </source>
</evidence>
<dbReference type="InterPro" id="IPR004604">
    <property type="entry name" value="DNA_recomb/repair_RecN"/>
</dbReference>
<keyword evidence="10" id="KW-0175">Coiled coil</keyword>
<feature type="coiled-coil region" evidence="10">
    <location>
        <begin position="159"/>
        <end position="186"/>
    </location>
</feature>
<dbReference type="InterPro" id="IPR003395">
    <property type="entry name" value="RecF/RecN/SMC_N"/>
</dbReference>
<evidence type="ECO:0000259" key="11">
    <source>
        <dbReference type="Pfam" id="PF02463"/>
    </source>
</evidence>
<dbReference type="EMBL" id="JBHRSW010000004">
    <property type="protein sequence ID" value="MFC3120309.1"/>
    <property type="molecule type" value="Genomic_DNA"/>
</dbReference>
<feature type="domain" description="RecF/RecN/SMC N-terminal" evidence="11">
    <location>
        <begin position="3"/>
        <end position="515"/>
    </location>
</feature>
<evidence type="ECO:0000256" key="9">
    <source>
        <dbReference type="PIRNR" id="PIRNR003128"/>
    </source>
</evidence>
<dbReference type="Pfam" id="PF02463">
    <property type="entry name" value="SMC_N"/>
    <property type="match status" value="1"/>
</dbReference>
<dbReference type="NCBIfam" id="TIGR00634">
    <property type="entry name" value="recN"/>
    <property type="match status" value="1"/>
</dbReference>
<name>A0ABV7FLU1_9ALTE</name>
<sequence length="557" mass="62169">MLVHLDIKNLTVVKQVAISVQRGLTAITGETGAGKSIALDALGLCLGSRADSGIVRQGAEKSEIVAHFDIASLAHAQQWLCEHELSQDDSNDECFIRRVVSSEGRSKAFINGIPVNLNQLKSFGKMLVNIHGQHDHHALFKHDTQMQMLDAYARQSALLEKLKSAYKQYKDLATTLEDLKNQQQQRSDRVNLLEYQVNELEEFAVTEDEFPHLEAEFKRLNSLQSLIESSDKACYLLKDGEPASALDLLSHAAKEIQAQIDTDQQLEEAYEMMQNAIIQAQEAYSELDRYRNNDQADPERVLHIENRYSQYLELARKHGTAPENLYLSFVALSEELHTLKKQEADLDTIQEDTKQALTHYWEIARKVSLARVSAAKRMSKEIEESIRQLNMRYAVVDIDVTFSEDKAVSAVGNDTIDFKVSVNPGQTPDSLEKVVSGGELSRIGLVLQVIYSRNHQIPTLIFDEVDTGISGQTASVVGKLLRQLGEQSQVVSVTHLPQVAAQAHNQLFVNKITDGQTTETTVLKLTKADRVNEIARLLAGDALTDSAIKNARELLKS</sequence>
<proteinExistence type="inferred from homology"/>
<evidence type="ECO:0000256" key="5">
    <source>
        <dbReference type="ARBA" id="ARBA00022763"/>
    </source>
</evidence>
<organism evidence="12 13">
    <name type="scientific">Agaribacter flavus</name>
    <dbReference type="NCBI Taxonomy" id="1902781"/>
    <lineage>
        <taxon>Bacteria</taxon>
        <taxon>Pseudomonadati</taxon>
        <taxon>Pseudomonadota</taxon>
        <taxon>Gammaproteobacteria</taxon>
        <taxon>Alteromonadales</taxon>
        <taxon>Alteromonadaceae</taxon>
        <taxon>Agaribacter</taxon>
    </lineage>
</organism>
<dbReference type="PANTHER" id="PTHR11059">
    <property type="entry name" value="DNA REPAIR PROTEIN RECN"/>
    <property type="match status" value="1"/>
</dbReference>
<evidence type="ECO:0000256" key="7">
    <source>
        <dbReference type="ARBA" id="ARBA00023204"/>
    </source>
</evidence>
<evidence type="ECO:0000256" key="4">
    <source>
        <dbReference type="ARBA" id="ARBA00022741"/>
    </source>
</evidence>
<evidence type="ECO:0000256" key="1">
    <source>
        <dbReference type="ARBA" id="ARBA00003618"/>
    </source>
</evidence>
<evidence type="ECO:0000256" key="10">
    <source>
        <dbReference type="SAM" id="Coils"/>
    </source>
</evidence>
<gene>
    <name evidence="12" type="primary">recN</name>
    <name evidence="12" type="ORF">ACFOHL_01610</name>
</gene>
<evidence type="ECO:0000256" key="3">
    <source>
        <dbReference type="ARBA" id="ARBA00021315"/>
    </source>
</evidence>
<protein>
    <recommendedName>
        <fullName evidence="3 9">DNA repair protein RecN</fullName>
    </recommendedName>
    <alternativeName>
        <fullName evidence="8 9">Recombination protein N</fullName>
    </alternativeName>
</protein>
<accession>A0ABV7FLU1</accession>
<dbReference type="InterPro" id="IPR027417">
    <property type="entry name" value="P-loop_NTPase"/>
</dbReference>